<evidence type="ECO:0000313" key="1">
    <source>
        <dbReference type="EMBL" id="GER23284.1"/>
    </source>
</evidence>
<dbReference type="Proteomes" id="UP000325307">
    <property type="component" value="Unassembled WGS sequence"/>
</dbReference>
<accession>A0A5A7NQR9</accession>
<proteinExistence type="predicted"/>
<organism evidence="1 2">
    <name type="scientific">Zafaria cholistanensis</name>
    <dbReference type="NCBI Taxonomy" id="1682741"/>
    <lineage>
        <taxon>Bacteria</taxon>
        <taxon>Bacillati</taxon>
        <taxon>Actinomycetota</taxon>
        <taxon>Actinomycetes</taxon>
        <taxon>Micrococcales</taxon>
        <taxon>Micrococcaceae</taxon>
        <taxon>Zafaria</taxon>
    </lineage>
</organism>
<dbReference type="EMBL" id="BKDJ01000008">
    <property type="protein sequence ID" value="GER23284.1"/>
    <property type="molecule type" value="Genomic_DNA"/>
</dbReference>
<comment type="caution">
    <text evidence="1">The sequence shown here is derived from an EMBL/GenBank/DDBJ whole genome shotgun (WGS) entry which is preliminary data.</text>
</comment>
<gene>
    <name evidence="1" type="ORF">NCCP1664_17800</name>
</gene>
<dbReference type="AlphaFoldDB" id="A0A5A7NQR9"/>
<keyword evidence="2" id="KW-1185">Reference proteome</keyword>
<dbReference type="RefSeq" id="WP_149956887.1">
    <property type="nucleotide sequence ID" value="NZ_BKDJ01000008.1"/>
</dbReference>
<sequence>MVLRGGAHHRAAEVHGVLLDPQTPTQRVQIADSEPGRLAPAQAAVSEHQDKRGNGTRMLVNSIRVRPFTDRGWALEPLYGND</sequence>
<protein>
    <submittedName>
        <fullName evidence="1">Uncharacterized protein</fullName>
    </submittedName>
</protein>
<name>A0A5A7NQR9_9MICC</name>
<evidence type="ECO:0000313" key="2">
    <source>
        <dbReference type="Proteomes" id="UP000325307"/>
    </source>
</evidence>
<reference evidence="1 2" key="1">
    <citation type="submission" date="2019-09" db="EMBL/GenBank/DDBJ databases">
        <title>Arthrobacter zafarii sp. nov., a moderately thermotolerant and halotolerant actinobacterium isolated from Cholistan desert soil of Pakistan.</title>
        <authorList>
            <person name="Amin A."/>
            <person name="Ahmed I."/>
            <person name="Khalid N."/>
            <person name="Schumann P."/>
            <person name="Busse H.J."/>
            <person name="Khan I.U."/>
            <person name="Li S."/>
            <person name="Li W.J."/>
        </authorList>
    </citation>
    <scope>NUCLEOTIDE SEQUENCE [LARGE SCALE GENOMIC DNA]</scope>
    <source>
        <strain evidence="1 2">NCCP-1664</strain>
    </source>
</reference>